<keyword evidence="1" id="KW-0812">Transmembrane</keyword>
<gene>
    <name evidence="2" type="ORF">NNL22_04525</name>
</gene>
<protein>
    <recommendedName>
        <fullName evidence="4">Copper resistance protein D domain-containing protein</fullName>
    </recommendedName>
</protein>
<organism evidence="2 3">
    <name type="scientific">Alkalimarinus sediminis</name>
    <dbReference type="NCBI Taxonomy" id="1632866"/>
    <lineage>
        <taxon>Bacteria</taxon>
        <taxon>Pseudomonadati</taxon>
        <taxon>Pseudomonadota</taxon>
        <taxon>Gammaproteobacteria</taxon>
        <taxon>Alteromonadales</taxon>
        <taxon>Alteromonadaceae</taxon>
        <taxon>Alkalimarinus</taxon>
    </lineage>
</organism>
<feature type="transmembrane region" description="Helical" evidence="1">
    <location>
        <begin position="86"/>
        <end position="111"/>
    </location>
</feature>
<keyword evidence="1" id="KW-0472">Membrane</keyword>
<dbReference type="EMBL" id="CP101527">
    <property type="protein sequence ID" value="UZW75853.1"/>
    <property type="molecule type" value="Genomic_DNA"/>
</dbReference>
<evidence type="ECO:0008006" key="4">
    <source>
        <dbReference type="Google" id="ProtNLM"/>
    </source>
</evidence>
<name>A0A9E8HJI7_9ALTE</name>
<evidence type="ECO:0000313" key="3">
    <source>
        <dbReference type="Proteomes" id="UP001164472"/>
    </source>
</evidence>
<feature type="transmembrane region" description="Helical" evidence="1">
    <location>
        <begin position="53"/>
        <end position="74"/>
    </location>
</feature>
<reference evidence="2" key="1">
    <citation type="submission" date="2022-07" db="EMBL/GenBank/DDBJ databases">
        <title>Alkalimarinus sp. nov., isolated from gut of a Alitta virens.</title>
        <authorList>
            <person name="Yang A.I."/>
            <person name="Shin N.-R."/>
        </authorList>
    </citation>
    <scope>NUCLEOTIDE SEQUENCE</scope>
    <source>
        <strain evidence="2">FA028</strain>
    </source>
</reference>
<keyword evidence="1" id="KW-1133">Transmembrane helix</keyword>
<dbReference type="KEGG" id="asem:NNL22_04525"/>
<evidence type="ECO:0000256" key="1">
    <source>
        <dbReference type="SAM" id="Phobius"/>
    </source>
</evidence>
<dbReference type="AlphaFoldDB" id="A0A9E8HJI7"/>
<sequence length="156" mass="17741">MEGFIAARVIHVLSVVFWIGGVAMVTTILLPSVRQFKTAEERVAFFEQVEGRFALQSRVTTVLAGLSGFYLVHVLDAWSRFGQIEYWWMTMMVVVWLIFTLMLFVLEPLILHKLFIRKAKAQPEKTFSTIQNMHWLLLTVSLVTVAGAVAGSHGWI</sequence>
<feature type="transmembrane region" description="Helical" evidence="1">
    <location>
        <begin position="12"/>
        <end position="33"/>
    </location>
</feature>
<evidence type="ECO:0000313" key="2">
    <source>
        <dbReference type="EMBL" id="UZW75853.1"/>
    </source>
</evidence>
<dbReference type="Proteomes" id="UP001164472">
    <property type="component" value="Chromosome"/>
</dbReference>
<accession>A0A9E8HJI7</accession>
<dbReference type="RefSeq" id="WP_251811603.1">
    <property type="nucleotide sequence ID" value="NZ_CP101527.1"/>
</dbReference>
<keyword evidence="3" id="KW-1185">Reference proteome</keyword>
<feature type="transmembrane region" description="Helical" evidence="1">
    <location>
        <begin position="132"/>
        <end position="155"/>
    </location>
</feature>
<proteinExistence type="predicted"/>